<dbReference type="InterPro" id="IPR055386">
    <property type="entry name" value="FANCA_helical"/>
</dbReference>
<protein>
    <recommendedName>
        <fullName evidence="4">Fanconi anemia group A protein</fullName>
    </recommendedName>
</protein>
<dbReference type="Pfam" id="PF24781">
    <property type="entry name" value="FANCA_helical"/>
    <property type="match status" value="1"/>
</dbReference>
<sequence length="618" mass="70507">METLEKIQDDSQDESQVLKDNCIRCSSTDFVDKFYNDDARPILIHLAKGERMSYQDYMSFRRCLEGKHLLLDLSSSELLLDDLETYYVLCSKQNPGEMISDFEDFVKRRSSMEGTIMSVITANMCLRIMEAILFGHKPRLKKRIINVSMEVDDKKEQPLLLNCHQRKTLTRLTALMKLLEDQDRLDMLVFNRKFLTTVDFPLEVLWWLEKERLLLFTKYVLAPSRDLGLVESSLFRLLCSMDGVVVDSVPEVVEIDLTLEMEVCEDHDSPQGPDIKSLVGSMVRDLVALLLVRGASVQQQSNQICGQVLENVSSQVINVLLSNEGTSKDNLPGDYFTPLRRVVYLRGGILTHFASAHIAKVFSMVPRVGVQDTISRHSTEWTYQRIPSHIADFLLSILKVLGDAAVNDIDNGILQSEVNWKWLLMTVSVYLRHFPQADKLLKDLVERHLHEAILKRNLSLLTAVFLLARHCCAAGTPLFPSYLAWFTASFGNDSITATSLANYQVLLKFLTGLVPAEPAFCLKVHINKSAEEDVSRVLAHYEETGEIIQLLFDAYLMRRSYFEKHFLPKLLTGRDIPDPPDARARFIEKLFLAGKIPRPAFQKYQKACAEASRYLEEV</sequence>
<name>A0A7R9FP27_9NEOP</name>
<gene>
    <name evidence="3" type="ORF">TTEB3V08_LOCUS4422</name>
</gene>
<evidence type="ECO:0000259" key="2">
    <source>
        <dbReference type="Pfam" id="PF24781"/>
    </source>
</evidence>
<dbReference type="InterPro" id="IPR031729">
    <property type="entry name" value="Fanconi_A_N"/>
</dbReference>
<feature type="domain" description="Fanconi anaemia group A protein N-terminal" evidence="1">
    <location>
        <begin position="255"/>
        <end position="527"/>
    </location>
</feature>
<dbReference type="AlphaFoldDB" id="A0A7R9FP27"/>
<dbReference type="GO" id="GO:0043240">
    <property type="term" value="C:Fanconi anaemia nuclear complex"/>
    <property type="evidence" value="ECO:0007669"/>
    <property type="project" value="InterPro"/>
</dbReference>
<accession>A0A7R9FP27</accession>
<dbReference type="PANTHER" id="PTHR12047:SF2">
    <property type="entry name" value="FANCONI ANEMIA GROUP A PROTEIN"/>
    <property type="match status" value="1"/>
</dbReference>
<evidence type="ECO:0008006" key="4">
    <source>
        <dbReference type="Google" id="ProtNLM"/>
    </source>
</evidence>
<dbReference type="PANTHER" id="PTHR12047">
    <property type="entry name" value="FANCONI ANEMIA GROUP A PROTEIN"/>
    <property type="match status" value="1"/>
</dbReference>
<dbReference type="InterPro" id="IPR003516">
    <property type="entry name" value="FANCA"/>
</dbReference>
<proteinExistence type="predicted"/>
<dbReference type="EMBL" id="OE001265">
    <property type="protein sequence ID" value="CAD7456392.1"/>
    <property type="molecule type" value="Genomic_DNA"/>
</dbReference>
<evidence type="ECO:0000313" key="3">
    <source>
        <dbReference type="EMBL" id="CAD7456392.1"/>
    </source>
</evidence>
<evidence type="ECO:0000259" key="1">
    <source>
        <dbReference type="Pfam" id="PF15865"/>
    </source>
</evidence>
<organism evidence="3">
    <name type="scientific">Timema tahoe</name>
    <dbReference type="NCBI Taxonomy" id="61484"/>
    <lineage>
        <taxon>Eukaryota</taxon>
        <taxon>Metazoa</taxon>
        <taxon>Ecdysozoa</taxon>
        <taxon>Arthropoda</taxon>
        <taxon>Hexapoda</taxon>
        <taxon>Insecta</taxon>
        <taxon>Pterygota</taxon>
        <taxon>Neoptera</taxon>
        <taxon>Polyneoptera</taxon>
        <taxon>Phasmatodea</taxon>
        <taxon>Timematodea</taxon>
        <taxon>Timematoidea</taxon>
        <taxon>Timematidae</taxon>
        <taxon>Timema</taxon>
    </lineage>
</organism>
<dbReference type="GO" id="GO:0036297">
    <property type="term" value="P:interstrand cross-link repair"/>
    <property type="evidence" value="ECO:0007669"/>
    <property type="project" value="InterPro"/>
</dbReference>
<dbReference type="Pfam" id="PF15865">
    <property type="entry name" value="Fanconi_A_N"/>
    <property type="match status" value="1"/>
</dbReference>
<feature type="domain" description="Fanconi anaemia group A protein helical" evidence="2">
    <location>
        <begin position="529"/>
        <end position="608"/>
    </location>
</feature>
<reference evidence="3" key="1">
    <citation type="submission" date="2020-11" db="EMBL/GenBank/DDBJ databases">
        <authorList>
            <person name="Tran Van P."/>
        </authorList>
    </citation>
    <scope>NUCLEOTIDE SEQUENCE</scope>
</reference>